<sequence>MAAVKTCLNLDIIKCAKFVAFVGIFGGFCVPIAVGISAPLWITEICIPISVVFLFSYVLTFVGIYKKRATCLLYAQFILGILIFITICLAILSIIVSLPEEIINEKVKEHIYTKAEAKNLIRHGYYIIAGCNGILIGWTIFVIVVVQRARLYIVENLRLSQFPQNPMEINNSPFTAPKTSFSYLNAW</sequence>
<name>A0AC35FDS5_9BILA</name>
<reference evidence="2" key="1">
    <citation type="submission" date="2022-11" db="UniProtKB">
        <authorList>
            <consortium name="WormBaseParasite"/>
        </authorList>
    </citation>
    <scope>IDENTIFICATION</scope>
</reference>
<accession>A0AC35FDS5</accession>
<dbReference type="WBParaSite" id="PS1159_v2.g16511.t1">
    <property type="protein sequence ID" value="PS1159_v2.g16511.t1"/>
    <property type="gene ID" value="PS1159_v2.g16511"/>
</dbReference>
<proteinExistence type="predicted"/>
<protein>
    <submittedName>
        <fullName evidence="2">Uncharacterized protein</fullName>
    </submittedName>
</protein>
<organism evidence="1 2">
    <name type="scientific">Panagrolaimus sp. PS1159</name>
    <dbReference type="NCBI Taxonomy" id="55785"/>
    <lineage>
        <taxon>Eukaryota</taxon>
        <taxon>Metazoa</taxon>
        <taxon>Ecdysozoa</taxon>
        <taxon>Nematoda</taxon>
        <taxon>Chromadorea</taxon>
        <taxon>Rhabditida</taxon>
        <taxon>Tylenchina</taxon>
        <taxon>Panagrolaimomorpha</taxon>
        <taxon>Panagrolaimoidea</taxon>
        <taxon>Panagrolaimidae</taxon>
        <taxon>Panagrolaimus</taxon>
    </lineage>
</organism>
<evidence type="ECO:0000313" key="2">
    <source>
        <dbReference type="WBParaSite" id="PS1159_v2.g16511.t1"/>
    </source>
</evidence>
<dbReference type="Proteomes" id="UP000887580">
    <property type="component" value="Unplaced"/>
</dbReference>
<evidence type="ECO:0000313" key="1">
    <source>
        <dbReference type="Proteomes" id="UP000887580"/>
    </source>
</evidence>